<gene>
    <name evidence="4" type="ORF">M9Y10_019274</name>
</gene>
<dbReference type="PANTHER" id="PTHR47977">
    <property type="entry name" value="RAS-RELATED PROTEIN RAB"/>
    <property type="match status" value="1"/>
</dbReference>
<evidence type="ECO:0000256" key="3">
    <source>
        <dbReference type="SAM" id="MobiDB-lite"/>
    </source>
</evidence>
<dbReference type="PROSITE" id="PS51417">
    <property type="entry name" value="ARF"/>
    <property type="match status" value="1"/>
</dbReference>
<keyword evidence="5" id="KW-1185">Reference proteome</keyword>
<dbReference type="Pfam" id="PF00071">
    <property type="entry name" value="Ras"/>
    <property type="match status" value="1"/>
</dbReference>
<dbReference type="SUPFAM" id="SSF52540">
    <property type="entry name" value="P-loop containing nucleoside triphosphate hydrolases"/>
    <property type="match status" value="1"/>
</dbReference>
<organism evidence="4 5">
    <name type="scientific">Tritrichomonas musculus</name>
    <dbReference type="NCBI Taxonomy" id="1915356"/>
    <lineage>
        <taxon>Eukaryota</taxon>
        <taxon>Metamonada</taxon>
        <taxon>Parabasalia</taxon>
        <taxon>Tritrichomonadida</taxon>
        <taxon>Tritrichomonadidae</taxon>
        <taxon>Tritrichomonas</taxon>
    </lineage>
</organism>
<dbReference type="InterPro" id="IPR050227">
    <property type="entry name" value="Rab"/>
</dbReference>
<dbReference type="SMART" id="SM00174">
    <property type="entry name" value="RHO"/>
    <property type="match status" value="1"/>
</dbReference>
<dbReference type="SMART" id="SM00173">
    <property type="entry name" value="RAS"/>
    <property type="match status" value="1"/>
</dbReference>
<dbReference type="InterPro" id="IPR001806">
    <property type="entry name" value="Small_GTPase"/>
</dbReference>
<dbReference type="CDD" id="cd00154">
    <property type="entry name" value="Rab"/>
    <property type="match status" value="1"/>
</dbReference>
<evidence type="ECO:0000256" key="1">
    <source>
        <dbReference type="ARBA" id="ARBA00022741"/>
    </source>
</evidence>
<accession>A0ABR2HJV5</accession>
<sequence>MEPKKLKVILIGDSSVGKTTLISRWDEDQFNQNVLPTINAGIVNINVEIDEKNYILQVWDTAGQEKYRALVSSYFQDSLAAMIVCDITLRQSFINIRQWVDVLNSSASDVPFLFVANKYDLVEQGQCQDFVKYEEIQQVSDELNCPFFITSARTGNGVNEAFQTLADLALAPRITPSPTPIPQPQTVEINQKDKQKQNEQKDCC</sequence>
<dbReference type="Proteomes" id="UP001470230">
    <property type="component" value="Unassembled WGS sequence"/>
</dbReference>
<dbReference type="EMBL" id="JAPFFF010000027">
    <property type="protein sequence ID" value="KAK8848218.1"/>
    <property type="molecule type" value="Genomic_DNA"/>
</dbReference>
<feature type="region of interest" description="Disordered" evidence="3">
    <location>
        <begin position="175"/>
        <end position="204"/>
    </location>
</feature>
<keyword evidence="1" id="KW-0547">Nucleotide-binding</keyword>
<reference evidence="4 5" key="1">
    <citation type="submission" date="2024-04" db="EMBL/GenBank/DDBJ databases">
        <title>Tritrichomonas musculus Genome.</title>
        <authorList>
            <person name="Alves-Ferreira E."/>
            <person name="Grigg M."/>
            <person name="Lorenzi H."/>
            <person name="Galac M."/>
        </authorList>
    </citation>
    <scope>NUCLEOTIDE SEQUENCE [LARGE SCALE GENOMIC DNA]</scope>
    <source>
        <strain evidence="4 5">EAF2021</strain>
    </source>
</reference>
<dbReference type="Gene3D" id="3.40.50.300">
    <property type="entry name" value="P-loop containing nucleotide triphosphate hydrolases"/>
    <property type="match status" value="1"/>
</dbReference>
<dbReference type="InterPro" id="IPR027417">
    <property type="entry name" value="P-loop_NTPase"/>
</dbReference>
<dbReference type="PROSITE" id="PS51421">
    <property type="entry name" value="RAS"/>
    <property type="match status" value="1"/>
</dbReference>
<dbReference type="InterPro" id="IPR005225">
    <property type="entry name" value="Small_GTP-bd"/>
</dbReference>
<proteinExistence type="predicted"/>
<evidence type="ECO:0000313" key="5">
    <source>
        <dbReference type="Proteomes" id="UP001470230"/>
    </source>
</evidence>
<dbReference type="PROSITE" id="PS51419">
    <property type="entry name" value="RAB"/>
    <property type="match status" value="1"/>
</dbReference>
<comment type="caution">
    <text evidence="4">The sequence shown here is derived from an EMBL/GenBank/DDBJ whole genome shotgun (WGS) entry which is preliminary data.</text>
</comment>
<protein>
    <submittedName>
        <fullName evidence="4">Vacuolar protein sorting-associated protein 21</fullName>
    </submittedName>
</protein>
<dbReference type="NCBIfam" id="TIGR00231">
    <property type="entry name" value="small_GTP"/>
    <property type="match status" value="1"/>
</dbReference>
<feature type="compositionally biased region" description="Basic and acidic residues" evidence="3">
    <location>
        <begin position="190"/>
        <end position="204"/>
    </location>
</feature>
<evidence type="ECO:0000256" key="2">
    <source>
        <dbReference type="ARBA" id="ARBA00023134"/>
    </source>
</evidence>
<evidence type="ECO:0000313" key="4">
    <source>
        <dbReference type="EMBL" id="KAK8848218.1"/>
    </source>
</evidence>
<name>A0ABR2HJV5_9EUKA</name>
<keyword evidence="2" id="KW-0342">GTP-binding</keyword>
<dbReference type="PRINTS" id="PR00449">
    <property type="entry name" value="RASTRNSFRMNG"/>
</dbReference>
<dbReference type="SMART" id="SM00176">
    <property type="entry name" value="RAN"/>
    <property type="match status" value="1"/>
</dbReference>
<dbReference type="SMART" id="SM00175">
    <property type="entry name" value="RAB"/>
    <property type="match status" value="1"/>
</dbReference>